<feature type="binding site" evidence="1">
    <location>
        <position position="118"/>
    </location>
    <ligand>
        <name>S-adenosyl-L-methionine</name>
        <dbReference type="ChEBI" id="CHEBI:59789"/>
    </ligand>
</feature>
<dbReference type="GO" id="GO:0036307">
    <property type="term" value="F:23S rRNA (adenine(2030)-N(6))-methyltransferase activity"/>
    <property type="evidence" value="ECO:0007669"/>
    <property type="project" value="UniProtKB-EC"/>
</dbReference>
<dbReference type="HAMAP" id="MF_00934">
    <property type="entry name" value="23SrRNA_methyltr_J"/>
    <property type="match status" value="1"/>
</dbReference>
<keyword evidence="1 2" id="KW-0808">Transferase</keyword>
<feature type="binding site" evidence="1">
    <location>
        <position position="164"/>
    </location>
    <ligand>
        <name>S-adenosyl-L-methionine</name>
        <dbReference type="ChEBI" id="CHEBI:59789"/>
    </ligand>
</feature>
<comment type="catalytic activity">
    <reaction evidence="1">
        <text>adenosine(2030) in 23S rRNA + S-adenosyl-L-methionine = N(6)-methyladenosine(2030) in 23S rRNA + S-adenosyl-L-homocysteine + H(+)</text>
        <dbReference type="Rhea" id="RHEA:43736"/>
        <dbReference type="Rhea" id="RHEA-COMP:10668"/>
        <dbReference type="Rhea" id="RHEA-COMP:10669"/>
        <dbReference type="ChEBI" id="CHEBI:15378"/>
        <dbReference type="ChEBI" id="CHEBI:57856"/>
        <dbReference type="ChEBI" id="CHEBI:59789"/>
        <dbReference type="ChEBI" id="CHEBI:74411"/>
        <dbReference type="ChEBI" id="CHEBI:74449"/>
        <dbReference type="EC" id="2.1.1.266"/>
    </reaction>
</comment>
<keyword evidence="1" id="KW-0949">S-adenosyl-L-methionine</keyword>
<dbReference type="Gene3D" id="3.40.50.150">
    <property type="entry name" value="Vaccinia Virus protein VP39"/>
    <property type="match status" value="1"/>
</dbReference>
<name>A0ABU6JRB7_9GAMM</name>
<comment type="caution">
    <text evidence="2">The sequence shown here is derived from an EMBL/GenBank/DDBJ whole genome shotgun (WGS) entry which is preliminary data.</text>
</comment>
<feature type="binding site" evidence="1">
    <location>
        <begin position="143"/>
        <end position="144"/>
    </location>
    <ligand>
        <name>S-adenosyl-L-methionine</name>
        <dbReference type="ChEBI" id="CHEBI:59789"/>
    </ligand>
</feature>
<evidence type="ECO:0000313" key="2">
    <source>
        <dbReference type="EMBL" id="MEC5343298.1"/>
    </source>
</evidence>
<dbReference type="EMBL" id="JAYWTM010000009">
    <property type="protein sequence ID" value="MEC5343298.1"/>
    <property type="molecule type" value="Genomic_DNA"/>
</dbReference>
<dbReference type="RefSeq" id="WP_327618276.1">
    <property type="nucleotide sequence ID" value="NZ_JAYWTM010000009.1"/>
</dbReference>
<organism evidence="2 3">
    <name type="scientific">Brenneria populi</name>
    <dbReference type="NCBI Taxonomy" id="1505588"/>
    <lineage>
        <taxon>Bacteria</taxon>
        <taxon>Pseudomonadati</taxon>
        <taxon>Pseudomonadota</taxon>
        <taxon>Gammaproteobacteria</taxon>
        <taxon>Enterobacterales</taxon>
        <taxon>Pectobacteriaceae</taxon>
        <taxon>Brenneria</taxon>
    </lineage>
</organism>
<feature type="binding site" evidence="1">
    <location>
        <position position="100"/>
    </location>
    <ligand>
        <name>S-adenosyl-L-methionine</name>
        <dbReference type="ChEBI" id="CHEBI:59789"/>
    </ligand>
</feature>
<gene>
    <name evidence="1" type="primary">rlmJ</name>
    <name evidence="2" type="ORF">VSX58_11915</name>
</gene>
<dbReference type="Proteomes" id="UP001309705">
    <property type="component" value="Unassembled WGS sequence"/>
</dbReference>
<evidence type="ECO:0000256" key="1">
    <source>
        <dbReference type="HAMAP-Rule" id="MF_00934"/>
    </source>
</evidence>
<reference evidence="2 3" key="1">
    <citation type="journal article" date="2017" name="Int. J. Syst. Evol. Microbiol.">
        <title>Brenneria populi subsp. brevivirga subsp. nov. isolated from symptomatic bark of Populus x euramericana canker, and description of Brenneria populi subsp. populi subsp. nov.</title>
        <authorList>
            <person name="Zheng M.H."/>
            <person name="Piao C.G."/>
            <person name="Xue H."/>
            <person name="Guo M.W."/>
            <person name="Li Y."/>
        </authorList>
    </citation>
    <scope>NUCLEOTIDE SEQUENCE [LARGE SCALE GENOMIC DNA]</scope>
    <source>
        <strain evidence="2 3">D9-5</strain>
    </source>
</reference>
<dbReference type="PANTHER" id="PTHR37426:SF1">
    <property type="entry name" value="RIBOSOMAL RNA LARGE SUBUNIT METHYLTRANSFERASE J"/>
    <property type="match status" value="1"/>
</dbReference>
<sequence length="280" mass="31873">MLSYRHSFHAGNHADVVKHTVQSLIVTALKEKEKPFLYLDTHAGAGRYQLSGEHAERTGEYLDGIAKIWQRDDLPAELEPYMQAVRAYNHNGQLRYYPGSPLIARQLLREQDKIHLTELHPSDFPLLRNEFQKDARARVLREDGYQQLKSQLPPLSRRGFILIDPPYELKTDYQAVVKGIQEGHKRFATGVFALWYPVVLRQQIKRLLKELEATGIRNILQIELAVLPDSDRHGMTASGMIVINPPWKLKAQMESVLPWLHGALSPAGTGHVGVEQIVPE</sequence>
<dbReference type="EC" id="2.1.1.266" evidence="1"/>
<comment type="similarity">
    <text evidence="1">Belongs to the RlmJ family.</text>
</comment>
<dbReference type="PANTHER" id="PTHR37426">
    <property type="entry name" value="RIBOSOMAL RNA LARGE SUBUNIT METHYLTRANSFERASE J"/>
    <property type="match status" value="1"/>
</dbReference>
<evidence type="ECO:0000313" key="3">
    <source>
        <dbReference type="Proteomes" id="UP001309705"/>
    </source>
</evidence>
<feature type="active site" description="Proton acceptor" evidence="1">
    <location>
        <position position="164"/>
    </location>
</feature>
<dbReference type="InterPro" id="IPR029063">
    <property type="entry name" value="SAM-dependent_MTases_sf"/>
</dbReference>
<proteinExistence type="inferred from homology"/>
<keyword evidence="1" id="KW-0694">RNA-binding</keyword>
<dbReference type="InterPro" id="IPR007473">
    <property type="entry name" value="RlmJ"/>
</dbReference>
<keyword evidence="1 2" id="KW-0489">Methyltransferase</keyword>
<dbReference type="SUPFAM" id="SSF53335">
    <property type="entry name" value="S-adenosyl-L-methionine-dependent methyltransferases"/>
    <property type="match status" value="1"/>
</dbReference>
<accession>A0ABU6JRB7</accession>
<keyword evidence="3" id="KW-1185">Reference proteome</keyword>
<feature type="binding site" evidence="1">
    <location>
        <position position="19"/>
    </location>
    <ligand>
        <name>S-adenosyl-L-methionine</name>
        <dbReference type="ChEBI" id="CHEBI:59789"/>
    </ligand>
</feature>
<comment type="function">
    <text evidence="1">Specifically methylates the adenine in position 2030 of 23S rRNA.</text>
</comment>
<feature type="site" description="Interaction with substrate rRNA" evidence="1">
    <location>
        <position position="4"/>
    </location>
</feature>
<dbReference type="Pfam" id="PF04378">
    <property type="entry name" value="RsmJ"/>
    <property type="match status" value="1"/>
</dbReference>
<feature type="binding site" evidence="1">
    <location>
        <position position="42"/>
    </location>
    <ligand>
        <name>S-adenosyl-L-methionine</name>
        <dbReference type="ChEBI" id="CHEBI:59789"/>
    </ligand>
</feature>
<protein>
    <recommendedName>
        <fullName evidence="1">Ribosomal RNA large subunit methyltransferase J</fullName>
        <ecNumber evidence="1">2.1.1.266</ecNumber>
    </recommendedName>
    <alternativeName>
        <fullName evidence="1">23S rRNA (adenine(2030)-N6)-methyltransferase</fullName>
    </alternativeName>
    <alternativeName>
        <fullName evidence="1">23S rRNA m6A2030 methyltransferase</fullName>
    </alternativeName>
</protein>
<keyword evidence="1" id="KW-0698">rRNA processing</keyword>
<comment type="subunit">
    <text evidence="1">Monomer.</text>
</comment>